<dbReference type="EMBL" id="GGEC01084734">
    <property type="protein sequence ID" value="MBX65218.1"/>
    <property type="molecule type" value="Transcribed_RNA"/>
</dbReference>
<accession>A0A2P2QDZ9</accession>
<sequence length="28" mass="3128">MTHVVLSSNYALRLRNGNSAYGHLMPPK</sequence>
<evidence type="ECO:0000313" key="1">
    <source>
        <dbReference type="EMBL" id="MBX65218.1"/>
    </source>
</evidence>
<reference evidence="1" key="1">
    <citation type="submission" date="2018-02" db="EMBL/GenBank/DDBJ databases">
        <title>Rhizophora mucronata_Transcriptome.</title>
        <authorList>
            <person name="Meera S.P."/>
            <person name="Sreeshan A."/>
            <person name="Augustine A."/>
        </authorList>
    </citation>
    <scope>NUCLEOTIDE SEQUENCE</scope>
    <source>
        <tissue evidence="1">Leaf</tissue>
    </source>
</reference>
<proteinExistence type="predicted"/>
<protein>
    <submittedName>
        <fullName evidence="1">Uncharacterized protein</fullName>
    </submittedName>
</protein>
<name>A0A2P2QDZ9_RHIMU</name>
<dbReference type="AlphaFoldDB" id="A0A2P2QDZ9"/>
<organism evidence="1">
    <name type="scientific">Rhizophora mucronata</name>
    <name type="common">Asiatic mangrove</name>
    <dbReference type="NCBI Taxonomy" id="61149"/>
    <lineage>
        <taxon>Eukaryota</taxon>
        <taxon>Viridiplantae</taxon>
        <taxon>Streptophyta</taxon>
        <taxon>Embryophyta</taxon>
        <taxon>Tracheophyta</taxon>
        <taxon>Spermatophyta</taxon>
        <taxon>Magnoliopsida</taxon>
        <taxon>eudicotyledons</taxon>
        <taxon>Gunneridae</taxon>
        <taxon>Pentapetalae</taxon>
        <taxon>rosids</taxon>
        <taxon>fabids</taxon>
        <taxon>Malpighiales</taxon>
        <taxon>Rhizophoraceae</taxon>
        <taxon>Rhizophora</taxon>
    </lineage>
</organism>